<dbReference type="EMBL" id="LR796160">
    <property type="protein sequence ID" value="CAB4122328.1"/>
    <property type="molecule type" value="Genomic_DNA"/>
</dbReference>
<accession>A0A6J5KJM8</accession>
<organism evidence="2">
    <name type="scientific">uncultured Caudovirales phage</name>
    <dbReference type="NCBI Taxonomy" id="2100421"/>
    <lineage>
        <taxon>Viruses</taxon>
        <taxon>Duplodnaviria</taxon>
        <taxon>Heunggongvirae</taxon>
        <taxon>Uroviricota</taxon>
        <taxon>Caudoviricetes</taxon>
        <taxon>Peduoviridae</taxon>
        <taxon>Maltschvirus</taxon>
        <taxon>Maltschvirus maltsch</taxon>
    </lineage>
</organism>
<sequence length="127" mass="13494">MSRYAASAPFDLAAEFVAARPFLAGGVNFMPGSAIPKGTISERILRNLYSQRKVSMIQGTAQPVRKPVQAKPAAPVENPQETAEPGKYRVKQAGLGGFKVVDANGAPITPGFKTYDEAKAAMERLSA</sequence>
<gene>
    <name evidence="2" type="ORF">UFOVP32_7</name>
    <name evidence="3" type="ORF">UFOVP50_69</name>
</gene>
<dbReference type="EMBL" id="LR796173">
    <property type="protein sequence ID" value="CAB4123821.1"/>
    <property type="molecule type" value="Genomic_DNA"/>
</dbReference>
<name>A0A6J5KJM8_9CAUD</name>
<evidence type="ECO:0000313" key="2">
    <source>
        <dbReference type="EMBL" id="CAB4122328.1"/>
    </source>
</evidence>
<evidence type="ECO:0000313" key="3">
    <source>
        <dbReference type="EMBL" id="CAB4123821.1"/>
    </source>
</evidence>
<evidence type="ECO:0000256" key="1">
    <source>
        <dbReference type="SAM" id="MobiDB-lite"/>
    </source>
</evidence>
<protein>
    <submittedName>
        <fullName evidence="2">Uncharacterized protein</fullName>
    </submittedName>
</protein>
<proteinExistence type="predicted"/>
<reference evidence="2" key="1">
    <citation type="submission" date="2020-04" db="EMBL/GenBank/DDBJ databases">
        <authorList>
            <person name="Chiriac C."/>
            <person name="Salcher M."/>
            <person name="Ghai R."/>
            <person name="Kavagutti S V."/>
        </authorList>
    </citation>
    <scope>NUCLEOTIDE SEQUENCE</scope>
</reference>
<feature type="region of interest" description="Disordered" evidence="1">
    <location>
        <begin position="61"/>
        <end position="86"/>
    </location>
</feature>